<dbReference type="Proteomes" id="UP000663255">
    <property type="component" value="Plasmid p1"/>
</dbReference>
<dbReference type="AlphaFoldDB" id="A0AAQ0B475"/>
<keyword evidence="1" id="KW-0614">Plasmid</keyword>
<accession>A0AAQ0B475</accession>
<evidence type="ECO:0000313" key="2">
    <source>
        <dbReference type="Proteomes" id="UP000663255"/>
    </source>
</evidence>
<sequence>MAVATVAGFAATGAALGSILSPYALQGYLAGGVSKSSFNNIHWDEKSARLGGCYGAAVTFGGLLASGPYMGYAGLVEIYAIVPKIVQYASYISTAYSLIKGDWKSVGADIASYALNAVFEKEIPIGLGIKYAEGVSKFCKENQ</sequence>
<dbReference type="EMBL" id="CP043895">
    <property type="protein sequence ID" value="QOI53060.1"/>
    <property type="molecule type" value="Genomic_DNA"/>
</dbReference>
<organism evidence="1 2">
    <name type="scientific">Leptospira interrogans serovar Bataviae</name>
    <dbReference type="NCBI Taxonomy" id="312175"/>
    <lineage>
        <taxon>Bacteria</taxon>
        <taxon>Pseudomonadati</taxon>
        <taxon>Spirochaetota</taxon>
        <taxon>Spirochaetia</taxon>
        <taxon>Leptospirales</taxon>
        <taxon>Leptospiraceae</taxon>
        <taxon>Leptospira</taxon>
    </lineage>
</organism>
<evidence type="ECO:0000313" key="1">
    <source>
        <dbReference type="EMBL" id="QOI53060.1"/>
    </source>
</evidence>
<name>A0AAQ0B475_LEPIR</name>
<proteinExistence type="predicted"/>
<geneLocation type="plasmid" evidence="1 2">
    <name>p1</name>
</geneLocation>
<reference evidence="1" key="1">
    <citation type="submission" date="2019-09" db="EMBL/GenBank/DDBJ databases">
        <title>Comparative Genomics of Leptospira interrogans Reveals Genome Plasticity - A Common Adaptive Strategy for Survival in Various Hosts.</title>
        <authorList>
            <person name="Ramli S.R."/>
            <person name="Bunk B."/>
            <person name="Goris M."/>
            <person name="Bhuju S."/>
            <person name="Jarek M."/>
            <person name="Sproer C."/>
            <person name="Mustakim S."/>
            <person name="Strommenger B."/>
            <person name="Pessler F."/>
        </authorList>
    </citation>
    <scope>NUCLEOTIDE SEQUENCE</scope>
    <source>
        <strain evidence="1">1489</strain>
        <plasmid evidence="1">p1</plasmid>
    </source>
</reference>
<protein>
    <submittedName>
        <fullName evidence="1">Uncharacterized protein</fullName>
    </submittedName>
</protein>
<gene>
    <name evidence="1" type="ORF">Lepto1489_21670</name>
</gene>